<organism evidence="2 3">
    <name type="scientific">Mycobacteroides abscessus subsp. bolletii 50594</name>
    <dbReference type="NCBI Taxonomy" id="1303024"/>
    <lineage>
        <taxon>Bacteria</taxon>
        <taxon>Bacillati</taxon>
        <taxon>Actinomycetota</taxon>
        <taxon>Actinomycetes</taxon>
        <taxon>Mycobacteriales</taxon>
        <taxon>Mycobacteriaceae</taxon>
        <taxon>Mycobacteroides</taxon>
        <taxon>Mycobacteroides abscessus</taxon>
    </lineage>
</organism>
<evidence type="ECO:0000313" key="3">
    <source>
        <dbReference type="Proteomes" id="UP000013961"/>
    </source>
</evidence>
<dbReference type="AlphaFoldDB" id="A0AB33AJ00"/>
<protein>
    <submittedName>
        <fullName evidence="2">Uncharacterized protein</fullName>
    </submittedName>
</protein>
<proteinExistence type="predicted"/>
<keyword evidence="1" id="KW-0175">Coiled coil</keyword>
<gene>
    <name evidence="2" type="ORF">MASS_2p0012</name>
</gene>
<dbReference type="RefSeq" id="WP_016341427.1">
    <property type="nucleotide sequence ID" value="NC_021279.1"/>
</dbReference>
<accession>A0AB33AJ00</accession>
<dbReference type="Proteomes" id="UP000013961">
    <property type="component" value="Plasmid 2"/>
</dbReference>
<name>A0AB33AJ00_9MYCO</name>
<sequence>MSLAPGASWPGAARGEVVSPSGRRAYLANTVATLCGRSAKWATNLAGTIVESERGRIAGHRGRDTWFLLADSLEHYLQEQGMWPPADQAVAAADGEWEQLIALQGADLEAARREITELNARVAALENTRDDLEAQRNQLLDTISQLTQIAKTPPRASRDDRP</sequence>
<keyword evidence="2" id="KW-0614">Plasmid</keyword>
<dbReference type="EMBL" id="CP004376">
    <property type="protein sequence ID" value="AGM31723.1"/>
    <property type="molecule type" value="Genomic_DNA"/>
</dbReference>
<geneLocation type="plasmid" evidence="2 3">
    <name>2</name>
</geneLocation>
<dbReference type="KEGG" id="mabb:MASS_2p0012"/>
<evidence type="ECO:0000313" key="2">
    <source>
        <dbReference type="EMBL" id="AGM31723.1"/>
    </source>
</evidence>
<reference evidence="2 3" key="1">
    <citation type="journal article" date="2013" name="Genome Announc.">
        <title>Complete Genome Sequence of Mycobacterium massiliense Clinical Strain Asan 50594, Belonging to the Type II Genotype.</title>
        <authorList>
            <person name="Kim B.J."/>
            <person name="Kim B.R."/>
            <person name="Hong S.H."/>
            <person name="Seok S.H."/>
            <person name="Kook Y.H."/>
            <person name="Kim B.J."/>
        </authorList>
    </citation>
    <scope>NUCLEOTIDE SEQUENCE [LARGE SCALE GENOMIC DNA]</scope>
    <source>
        <strain evidence="2 3">50594</strain>
    </source>
</reference>
<evidence type="ECO:0000256" key="1">
    <source>
        <dbReference type="SAM" id="Coils"/>
    </source>
</evidence>
<feature type="coiled-coil region" evidence="1">
    <location>
        <begin position="101"/>
        <end position="149"/>
    </location>
</feature>